<dbReference type="Proteomes" id="UP000237686">
    <property type="component" value="Unassembled WGS sequence"/>
</dbReference>
<evidence type="ECO:0000313" key="3">
    <source>
        <dbReference type="EMBL" id="PRF18888.1"/>
    </source>
</evidence>
<evidence type="ECO:0000313" key="2">
    <source>
        <dbReference type="EMBL" id="PRE53820.1"/>
    </source>
</evidence>
<evidence type="ECO:0000313" key="4">
    <source>
        <dbReference type="Proteomes" id="UP000237686"/>
    </source>
</evidence>
<dbReference type="EMBL" id="PVFZ01000068">
    <property type="protein sequence ID" value="PRF18888.1"/>
    <property type="molecule type" value="Genomic_DNA"/>
</dbReference>
<organism evidence="3 4">
    <name type="scientific">Burkholderia multivorans</name>
    <dbReference type="NCBI Taxonomy" id="87883"/>
    <lineage>
        <taxon>Bacteria</taxon>
        <taxon>Pseudomonadati</taxon>
        <taxon>Pseudomonadota</taxon>
        <taxon>Betaproteobacteria</taxon>
        <taxon>Burkholderiales</taxon>
        <taxon>Burkholderiaceae</taxon>
        <taxon>Burkholderia</taxon>
        <taxon>Burkholderia cepacia complex</taxon>
    </lineage>
</organism>
<dbReference type="Proteomes" id="UP000237811">
    <property type="component" value="Unassembled WGS sequence"/>
</dbReference>
<gene>
    <name evidence="3" type="ORF">C6P98_27880</name>
    <name evidence="2" type="ORF">C6P99_06005</name>
</gene>
<comment type="caution">
    <text evidence="3">The sequence shown here is derived from an EMBL/GenBank/DDBJ whole genome shotgun (WGS) entry which is preliminary data.</text>
</comment>
<feature type="region of interest" description="Disordered" evidence="1">
    <location>
        <begin position="39"/>
        <end position="72"/>
    </location>
</feature>
<proteinExistence type="predicted"/>
<evidence type="ECO:0000256" key="1">
    <source>
        <dbReference type="SAM" id="MobiDB-lite"/>
    </source>
</evidence>
<evidence type="ECO:0000313" key="5">
    <source>
        <dbReference type="Proteomes" id="UP000237811"/>
    </source>
</evidence>
<protein>
    <submittedName>
        <fullName evidence="3">Uncharacterized protein</fullName>
    </submittedName>
</protein>
<dbReference type="AlphaFoldDB" id="A0A228DLE6"/>
<sequence length="72" mass="7729">MGSVKHTVSVKCVQVDRVAEYTALLAGPARRGGRIRVTRGRTATGDARDGAQRLPRRTAKTAPCASRWDAPP</sequence>
<dbReference type="EMBL" id="PVFR01000016">
    <property type="protein sequence ID" value="PRE53820.1"/>
    <property type="molecule type" value="Genomic_DNA"/>
</dbReference>
<reference evidence="4 5" key="1">
    <citation type="submission" date="2018-03" db="EMBL/GenBank/DDBJ databases">
        <authorList>
            <person name="Nguyen K."/>
            <person name="Fouts D."/>
            <person name="Sutton G."/>
        </authorList>
    </citation>
    <scope>NUCLEOTIDE SEQUENCE [LARGE SCALE GENOMIC DNA]</scope>
    <source>
        <strain evidence="2 5">AU14328</strain>
        <strain evidence="3 4">AU17135</strain>
    </source>
</reference>
<name>A0A228DLE6_9BURK</name>
<accession>A0A228DLE6</accession>